<feature type="transmembrane region" description="Helical" evidence="1">
    <location>
        <begin position="109"/>
        <end position="127"/>
    </location>
</feature>
<feature type="transmembrane region" description="Helical" evidence="1">
    <location>
        <begin position="261"/>
        <end position="278"/>
    </location>
</feature>
<name>A0A073KFA3_9BACI</name>
<dbReference type="RefSeq" id="WP_034635852.1">
    <property type="nucleotide sequence ID" value="NZ_CBCSJC010000001.1"/>
</dbReference>
<proteinExistence type="predicted"/>
<keyword evidence="3" id="KW-1185">Reference proteome</keyword>
<comment type="caution">
    <text evidence="2">The sequence shown here is derived from an EMBL/GenBank/DDBJ whole genome shotgun (WGS) entry which is preliminary data.</text>
</comment>
<evidence type="ECO:0000256" key="1">
    <source>
        <dbReference type="SAM" id="Phobius"/>
    </source>
</evidence>
<dbReference type="Proteomes" id="UP000027822">
    <property type="component" value="Unassembled WGS sequence"/>
</dbReference>
<evidence type="ECO:0000313" key="2">
    <source>
        <dbReference type="EMBL" id="KEK20973.1"/>
    </source>
</evidence>
<dbReference type="OrthoDB" id="2416742at2"/>
<gene>
    <name evidence="2" type="ORF">BAMA_09260</name>
</gene>
<feature type="transmembrane region" description="Helical" evidence="1">
    <location>
        <begin position="133"/>
        <end position="154"/>
    </location>
</feature>
<feature type="transmembrane region" description="Helical" evidence="1">
    <location>
        <begin position="232"/>
        <end position="255"/>
    </location>
</feature>
<dbReference type="eggNOG" id="COG1294">
    <property type="taxonomic scope" value="Bacteria"/>
</dbReference>
<dbReference type="AlphaFoldDB" id="A0A073KFA3"/>
<feature type="transmembrane region" description="Helical" evidence="1">
    <location>
        <begin position="6"/>
        <end position="31"/>
    </location>
</feature>
<sequence length="288" mass="33309">MTIGSIILCFFLYTYVIVTAIYFGISFYVYWLTKKSGYESTVEWVRKYLSPVIEIMNAFLLFLFVGLIAFSTSLVGDKMTLFVIGAIIFLLLGIRIGNLVFWNRRSVDGLTGMLIPSLLAGIVTNIEHNYYQVHFWLIIVLTIFSVLYISATFLTYCASRQGDKKALLFFRNRALFWSLPTMIVIAGIAIIVNGYDFTGWINMIGVWWIFVISLVGFLGATHYLFHQHSYQLALLFAFMQLLLAFFGQQTLVFVFETFSSFGNMFIFVMLVCMLLFYLQQFLYIQKRK</sequence>
<organism evidence="2 3">
    <name type="scientific">Bacillus manliponensis</name>
    <dbReference type="NCBI Taxonomy" id="574376"/>
    <lineage>
        <taxon>Bacteria</taxon>
        <taxon>Bacillati</taxon>
        <taxon>Bacillota</taxon>
        <taxon>Bacilli</taxon>
        <taxon>Bacillales</taxon>
        <taxon>Bacillaceae</taxon>
        <taxon>Bacillus</taxon>
        <taxon>Bacillus cereus group</taxon>
    </lineage>
</organism>
<keyword evidence="1" id="KW-0812">Transmembrane</keyword>
<protein>
    <submittedName>
        <fullName evidence="2">Cytochrome C oxidase assembly protein</fullName>
    </submittedName>
</protein>
<keyword evidence="1" id="KW-1133">Transmembrane helix</keyword>
<accession>A0A073KFA3</accession>
<feature type="transmembrane region" description="Helical" evidence="1">
    <location>
        <begin position="52"/>
        <end position="75"/>
    </location>
</feature>
<feature type="transmembrane region" description="Helical" evidence="1">
    <location>
        <begin position="174"/>
        <end position="192"/>
    </location>
</feature>
<keyword evidence="1" id="KW-0472">Membrane</keyword>
<reference evidence="2 3" key="1">
    <citation type="submission" date="2014-06" db="EMBL/GenBank/DDBJ databases">
        <title>Draft genome sequence of Bacillus manliponensis JCM 15802 (MCCC 1A00708).</title>
        <authorList>
            <person name="Lai Q."/>
            <person name="Liu Y."/>
            <person name="Shao Z."/>
        </authorList>
    </citation>
    <scope>NUCLEOTIDE SEQUENCE [LARGE SCALE GENOMIC DNA]</scope>
    <source>
        <strain evidence="2 3">JCM 15802</strain>
    </source>
</reference>
<feature type="transmembrane region" description="Helical" evidence="1">
    <location>
        <begin position="81"/>
        <end position="102"/>
    </location>
</feature>
<feature type="transmembrane region" description="Helical" evidence="1">
    <location>
        <begin position="204"/>
        <end position="225"/>
    </location>
</feature>
<evidence type="ECO:0000313" key="3">
    <source>
        <dbReference type="Proteomes" id="UP000027822"/>
    </source>
</evidence>
<dbReference type="EMBL" id="JOTN01000002">
    <property type="protein sequence ID" value="KEK20973.1"/>
    <property type="molecule type" value="Genomic_DNA"/>
</dbReference>
<dbReference type="STRING" id="574376.BAMA_09260"/>